<reference evidence="1" key="1">
    <citation type="submission" date="2023-07" db="EMBL/GenBank/DDBJ databases">
        <title>Sorghum-associated microbial communities from plants grown in Nebraska, USA.</title>
        <authorList>
            <person name="Schachtman D."/>
        </authorList>
    </citation>
    <scope>NUCLEOTIDE SEQUENCE</scope>
    <source>
        <strain evidence="1">BE80</strain>
    </source>
</reference>
<accession>A0AAP5LL29</accession>
<dbReference type="EMBL" id="JAVDTR010000003">
    <property type="protein sequence ID" value="MDR6722947.1"/>
    <property type="molecule type" value="Genomic_DNA"/>
</dbReference>
<evidence type="ECO:0000313" key="1">
    <source>
        <dbReference type="EMBL" id="MDR6722947.1"/>
    </source>
</evidence>
<dbReference type="Proteomes" id="UP001254832">
    <property type="component" value="Unassembled WGS sequence"/>
</dbReference>
<protein>
    <submittedName>
        <fullName evidence="1">Uncharacterized protein</fullName>
    </submittedName>
</protein>
<comment type="caution">
    <text evidence="1">The sequence shown here is derived from an EMBL/GenBank/DDBJ whole genome shotgun (WGS) entry which is preliminary data.</text>
</comment>
<name>A0AAP5LL29_PAEAM</name>
<proteinExistence type="predicted"/>
<organism evidence="1 2">
    <name type="scientific">Paenibacillus amylolyticus</name>
    <dbReference type="NCBI Taxonomy" id="1451"/>
    <lineage>
        <taxon>Bacteria</taxon>
        <taxon>Bacillati</taxon>
        <taxon>Bacillota</taxon>
        <taxon>Bacilli</taxon>
        <taxon>Bacillales</taxon>
        <taxon>Paenibacillaceae</taxon>
        <taxon>Paenibacillus</taxon>
    </lineage>
</organism>
<evidence type="ECO:0000313" key="2">
    <source>
        <dbReference type="Proteomes" id="UP001254832"/>
    </source>
</evidence>
<gene>
    <name evidence="1" type="ORF">J2W91_001399</name>
</gene>
<sequence>MLCVCEFISDHVIEHSLNFKRFIRRVLSNGSMGALPYDVPTTF</sequence>
<dbReference type="AlphaFoldDB" id="A0AAP5LL29"/>